<comment type="caution">
    <text evidence="6">The sequence shown here is derived from an EMBL/GenBank/DDBJ whole genome shotgun (WGS) entry which is preliminary data.</text>
</comment>
<reference evidence="6" key="1">
    <citation type="submission" date="2021-04" db="EMBL/GenBank/DDBJ databases">
        <authorList>
            <person name="Zhang D.-C."/>
        </authorList>
    </citation>
    <scope>NUCLEOTIDE SEQUENCE</scope>
    <source>
        <strain evidence="6">CGMCC 1.15697</strain>
    </source>
</reference>
<evidence type="ECO:0000313" key="7">
    <source>
        <dbReference type="Proteomes" id="UP000672602"/>
    </source>
</evidence>
<dbReference type="GO" id="GO:0003677">
    <property type="term" value="F:DNA binding"/>
    <property type="evidence" value="ECO:0007669"/>
    <property type="project" value="UniProtKB-UniRule"/>
</dbReference>
<keyword evidence="3" id="KW-0804">Transcription</keyword>
<feature type="DNA-binding region" description="H-T-H motif" evidence="4">
    <location>
        <begin position="29"/>
        <end position="48"/>
    </location>
</feature>
<organism evidence="6 7">
    <name type="scientific">Marivibrio halodurans</name>
    <dbReference type="NCBI Taxonomy" id="2039722"/>
    <lineage>
        <taxon>Bacteria</taxon>
        <taxon>Pseudomonadati</taxon>
        <taxon>Pseudomonadota</taxon>
        <taxon>Alphaproteobacteria</taxon>
        <taxon>Rhodospirillales</taxon>
        <taxon>Rhodospirillaceae</taxon>
        <taxon>Marivibrio</taxon>
    </lineage>
</organism>
<proteinExistence type="predicted"/>
<protein>
    <submittedName>
        <fullName evidence="6">TetR/AcrR family transcriptional regulator</fullName>
    </submittedName>
</protein>
<dbReference type="Gene3D" id="1.10.357.10">
    <property type="entry name" value="Tetracycline Repressor, domain 2"/>
    <property type="match status" value="1"/>
</dbReference>
<dbReference type="PROSITE" id="PS50977">
    <property type="entry name" value="HTH_TETR_2"/>
    <property type="match status" value="1"/>
</dbReference>
<dbReference type="PANTHER" id="PTHR47506:SF1">
    <property type="entry name" value="HTH-TYPE TRANSCRIPTIONAL REGULATOR YJDC"/>
    <property type="match status" value="1"/>
</dbReference>
<dbReference type="EMBL" id="JAGMWN010000012">
    <property type="protein sequence ID" value="MBP5858889.1"/>
    <property type="molecule type" value="Genomic_DNA"/>
</dbReference>
<dbReference type="Pfam" id="PF00440">
    <property type="entry name" value="TetR_N"/>
    <property type="match status" value="1"/>
</dbReference>
<dbReference type="InterPro" id="IPR011075">
    <property type="entry name" value="TetR_C"/>
</dbReference>
<name>A0A8J7V5G4_9PROT</name>
<keyword evidence="2 4" id="KW-0238">DNA-binding</keyword>
<evidence type="ECO:0000256" key="4">
    <source>
        <dbReference type="PROSITE-ProRule" id="PRU00335"/>
    </source>
</evidence>
<evidence type="ECO:0000256" key="2">
    <source>
        <dbReference type="ARBA" id="ARBA00023125"/>
    </source>
</evidence>
<dbReference type="Gene3D" id="1.10.10.60">
    <property type="entry name" value="Homeodomain-like"/>
    <property type="match status" value="1"/>
</dbReference>
<dbReference type="SUPFAM" id="SSF46689">
    <property type="entry name" value="Homeodomain-like"/>
    <property type="match status" value="1"/>
</dbReference>
<sequence>MPRTKSFDPDRVLDRAMRAFWARGYEATSVEDLVAATGINRASLYGTFGDKHALFLKALEHYGEIGLLAGLALEDTDRPVPDVLRDLFDRLIARCLEMRGIGCLVTNTVCEFGTRDAAISESARRALARMENALDLLVRRGQERGEIAADESPRAIARFLLNTMQGMQVLAKVNPDARALSQIADRTLGTL</sequence>
<evidence type="ECO:0000256" key="3">
    <source>
        <dbReference type="ARBA" id="ARBA00023163"/>
    </source>
</evidence>
<dbReference type="AlphaFoldDB" id="A0A8J7V5G4"/>
<dbReference type="PRINTS" id="PR00455">
    <property type="entry name" value="HTHTETR"/>
</dbReference>
<dbReference type="InterPro" id="IPR009057">
    <property type="entry name" value="Homeodomain-like_sf"/>
</dbReference>
<dbReference type="InterPro" id="IPR036271">
    <property type="entry name" value="Tet_transcr_reg_TetR-rel_C_sf"/>
</dbReference>
<gene>
    <name evidence="6" type="ORF">KAJ83_17855</name>
</gene>
<accession>A0A8J7V5G4</accession>
<dbReference type="Proteomes" id="UP000672602">
    <property type="component" value="Unassembled WGS sequence"/>
</dbReference>
<evidence type="ECO:0000256" key="1">
    <source>
        <dbReference type="ARBA" id="ARBA00023015"/>
    </source>
</evidence>
<dbReference type="PANTHER" id="PTHR47506">
    <property type="entry name" value="TRANSCRIPTIONAL REGULATORY PROTEIN"/>
    <property type="match status" value="1"/>
</dbReference>
<dbReference type="InterPro" id="IPR001647">
    <property type="entry name" value="HTH_TetR"/>
</dbReference>
<feature type="domain" description="HTH tetR-type" evidence="5">
    <location>
        <begin position="6"/>
        <end position="66"/>
    </location>
</feature>
<dbReference type="Pfam" id="PF16925">
    <property type="entry name" value="TetR_C_13"/>
    <property type="match status" value="1"/>
</dbReference>
<dbReference type="RefSeq" id="WP_210683480.1">
    <property type="nucleotide sequence ID" value="NZ_JAGMWN010000012.1"/>
</dbReference>
<dbReference type="SUPFAM" id="SSF48498">
    <property type="entry name" value="Tetracyclin repressor-like, C-terminal domain"/>
    <property type="match status" value="1"/>
</dbReference>
<keyword evidence="7" id="KW-1185">Reference proteome</keyword>
<evidence type="ECO:0000313" key="6">
    <source>
        <dbReference type="EMBL" id="MBP5858889.1"/>
    </source>
</evidence>
<evidence type="ECO:0000259" key="5">
    <source>
        <dbReference type="PROSITE" id="PS50977"/>
    </source>
</evidence>
<keyword evidence="1" id="KW-0805">Transcription regulation</keyword>